<gene>
    <name evidence="1" type="ORF">BA896_019935</name>
</gene>
<dbReference type="Proteomes" id="UP000092634">
    <property type="component" value="Unassembled WGS sequence"/>
</dbReference>
<organism evidence="1 2">
    <name type="scientific">Janthinobacterium lividum</name>
    <dbReference type="NCBI Taxonomy" id="29581"/>
    <lineage>
        <taxon>Bacteria</taxon>
        <taxon>Pseudomonadati</taxon>
        <taxon>Pseudomonadota</taxon>
        <taxon>Betaproteobacteria</taxon>
        <taxon>Burkholderiales</taxon>
        <taxon>Oxalobacteraceae</taxon>
        <taxon>Janthinobacterium</taxon>
    </lineage>
</organism>
<reference evidence="1 2" key="1">
    <citation type="submission" date="2016-10" db="EMBL/GenBank/DDBJ databases">
        <title>Updated version of Genome Assembly of Janthinobacterium lividum ERGS5:01.</title>
        <authorList>
            <person name="Kumar R."/>
            <person name="Acharya V."/>
            <person name="Singh D."/>
        </authorList>
    </citation>
    <scope>NUCLEOTIDE SEQUENCE [LARGE SCALE GENOMIC DNA]</scope>
    <source>
        <strain evidence="1 2">ERGS5:01</strain>
    </source>
</reference>
<dbReference type="AlphaFoldDB" id="A0A1E8PMN5"/>
<evidence type="ECO:0000313" key="2">
    <source>
        <dbReference type="Proteomes" id="UP000092634"/>
    </source>
</evidence>
<proteinExistence type="predicted"/>
<dbReference type="EMBL" id="MAQB02000010">
    <property type="protein sequence ID" value="OFJ46869.1"/>
    <property type="molecule type" value="Genomic_DNA"/>
</dbReference>
<accession>A0A1E8PMN5</accession>
<sequence>MVLPDAPEWRNYKVDYVNIARSTNSSVNIATQISTAGAGRTTRVIRRQYARRQWQQQFDHPGSESFGK</sequence>
<comment type="caution">
    <text evidence="1">The sequence shown here is derived from an EMBL/GenBank/DDBJ whole genome shotgun (WGS) entry which is preliminary data.</text>
</comment>
<protein>
    <submittedName>
        <fullName evidence="1">Uncharacterized protein</fullName>
    </submittedName>
</protein>
<name>A0A1E8PMN5_9BURK</name>
<evidence type="ECO:0000313" key="1">
    <source>
        <dbReference type="EMBL" id="OFJ46869.1"/>
    </source>
</evidence>